<name>A0A5B7FHT9_PORTR</name>
<sequence>MPASERDVLHQSDTLSLSLSLSLSVEIRHSRKTNSSFSHDSDISLSTHSADFSLTPPRSRKAVSFQGCVVLIKNKVQEQKPGVGWEVNPLDTLMGNGRKGRWFCIEETQAGQVEGRGVVGGRSHTLPNHRFGTSQPGIIQPTFTHPPTYNSLRPSPRPALPSPRQPFPCHSHPALGDRHMPL</sequence>
<accession>A0A5B7FHT9</accession>
<feature type="compositionally biased region" description="Pro residues" evidence="1">
    <location>
        <begin position="155"/>
        <end position="166"/>
    </location>
</feature>
<dbReference type="Proteomes" id="UP000324222">
    <property type="component" value="Unassembled WGS sequence"/>
</dbReference>
<organism evidence="2 3">
    <name type="scientific">Portunus trituberculatus</name>
    <name type="common">Swimming crab</name>
    <name type="synonym">Neptunus trituberculatus</name>
    <dbReference type="NCBI Taxonomy" id="210409"/>
    <lineage>
        <taxon>Eukaryota</taxon>
        <taxon>Metazoa</taxon>
        <taxon>Ecdysozoa</taxon>
        <taxon>Arthropoda</taxon>
        <taxon>Crustacea</taxon>
        <taxon>Multicrustacea</taxon>
        <taxon>Malacostraca</taxon>
        <taxon>Eumalacostraca</taxon>
        <taxon>Eucarida</taxon>
        <taxon>Decapoda</taxon>
        <taxon>Pleocyemata</taxon>
        <taxon>Brachyura</taxon>
        <taxon>Eubrachyura</taxon>
        <taxon>Portunoidea</taxon>
        <taxon>Portunidae</taxon>
        <taxon>Portuninae</taxon>
        <taxon>Portunus</taxon>
    </lineage>
</organism>
<evidence type="ECO:0000313" key="2">
    <source>
        <dbReference type="EMBL" id="MPC44084.1"/>
    </source>
</evidence>
<reference evidence="2 3" key="1">
    <citation type="submission" date="2019-05" db="EMBL/GenBank/DDBJ databases">
        <title>Another draft genome of Portunus trituberculatus and its Hox gene families provides insights of decapod evolution.</title>
        <authorList>
            <person name="Jeong J.-H."/>
            <person name="Song I."/>
            <person name="Kim S."/>
            <person name="Choi T."/>
            <person name="Kim D."/>
            <person name="Ryu S."/>
            <person name="Kim W."/>
        </authorList>
    </citation>
    <scope>NUCLEOTIDE SEQUENCE [LARGE SCALE GENOMIC DNA]</scope>
    <source>
        <tissue evidence="2">Muscle</tissue>
    </source>
</reference>
<proteinExistence type="predicted"/>
<evidence type="ECO:0000313" key="3">
    <source>
        <dbReference type="Proteomes" id="UP000324222"/>
    </source>
</evidence>
<evidence type="ECO:0000256" key="1">
    <source>
        <dbReference type="SAM" id="MobiDB-lite"/>
    </source>
</evidence>
<feature type="region of interest" description="Disordered" evidence="1">
    <location>
        <begin position="127"/>
        <end position="182"/>
    </location>
</feature>
<dbReference type="AlphaFoldDB" id="A0A5B7FHT9"/>
<gene>
    <name evidence="2" type="ORF">E2C01_037747</name>
</gene>
<comment type="caution">
    <text evidence="2">The sequence shown here is derived from an EMBL/GenBank/DDBJ whole genome shotgun (WGS) entry which is preliminary data.</text>
</comment>
<protein>
    <submittedName>
        <fullName evidence="2">Uncharacterized protein</fullName>
    </submittedName>
</protein>
<feature type="compositionally biased region" description="Polar residues" evidence="1">
    <location>
        <begin position="131"/>
        <end position="150"/>
    </location>
</feature>
<keyword evidence="3" id="KW-1185">Reference proteome</keyword>
<dbReference type="EMBL" id="VSRR010006119">
    <property type="protein sequence ID" value="MPC44084.1"/>
    <property type="molecule type" value="Genomic_DNA"/>
</dbReference>